<evidence type="ECO:0000313" key="1">
    <source>
        <dbReference type="EMBL" id="SVB27463.1"/>
    </source>
</evidence>
<sequence>MVGNIDLNIEERTNKQPMLAVCFTSL</sequence>
<organism evidence="1">
    <name type="scientific">marine metagenome</name>
    <dbReference type="NCBI Taxonomy" id="408172"/>
    <lineage>
        <taxon>unclassified sequences</taxon>
        <taxon>metagenomes</taxon>
        <taxon>ecological metagenomes</taxon>
    </lineage>
</organism>
<dbReference type="AlphaFoldDB" id="A0A382CQA5"/>
<name>A0A382CQA5_9ZZZZ</name>
<dbReference type="EMBL" id="UINC01035287">
    <property type="protein sequence ID" value="SVB27463.1"/>
    <property type="molecule type" value="Genomic_DNA"/>
</dbReference>
<reference evidence="1" key="1">
    <citation type="submission" date="2018-05" db="EMBL/GenBank/DDBJ databases">
        <authorList>
            <person name="Lanie J.A."/>
            <person name="Ng W.-L."/>
            <person name="Kazmierczak K.M."/>
            <person name="Andrzejewski T.M."/>
            <person name="Davidsen T.M."/>
            <person name="Wayne K.J."/>
            <person name="Tettelin H."/>
            <person name="Glass J.I."/>
            <person name="Rusch D."/>
            <person name="Podicherti R."/>
            <person name="Tsui H.-C.T."/>
            <person name="Winkler M.E."/>
        </authorList>
    </citation>
    <scope>NUCLEOTIDE SEQUENCE</scope>
</reference>
<gene>
    <name evidence="1" type="ORF">METZ01_LOCUS180317</name>
</gene>
<accession>A0A382CQA5</accession>
<protein>
    <submittedName>
        <fullName evidence="1">Uncharacterized protein</fullName>
    </submittedName>
</protein>
<proteinExistence type="predicted"/>